<dbReference type="PANTHER" id="PTHR23112">
    <property type="entry name" value="G PROTEIN-COUPLED RECEPTOR 157-RELATED"/>
    <property type="match status" value="1"/>
</dbReference>
<keyword evidence="9" id="KW-1185">Reference proteome</keyword>
<dbReference type="GO" id="GO:0005886">
    <property type="term" value="C:plasma membrane"/>
    <property type="evidence" value="ECO:0007669"/>
    <property type="project" value="TreeGrafter"/>
</dbReference>
<dbReference type="EMBL" id="KB822713">
    <property type="protein sequence ID" value="ETN45038.1"/>
    <property type="molecule type" value="Genomic_DNA"/>
</dbReference>
<organism evidence="8 9">
    <name type="scientific">Cyphellophora europaea (strain CBS 101466)</name>
    <name type="common">Phialophora europaea</name>
    <dbReference type="NCBI Taxonomy" id="1220924"/>
    <lineage>
        <taxon>Eukaryota</taxon>
        <taxon>Fungi</taxon>
        <taxon>Dikarya</taxon>
        <taxon>Ascomycota</taxon>
        <taxon>Pezizomycotina</taxon>
        <taxon>Eurotiomycetes</taxon>
        <taxon>Chaetothyriomycetidae</taxon>
        <taxon>Chaetothyriales</taxon>
        <taxon>Cyphellophoraceae</taxon>
        <taxon>Cyphellophora</taxon>
    </lineage>
</organism>
<reference evidence="8 9" key="1">
    <citation type="submission" date="2013-03" db="EMBL/GenBank/DDBJ databases">
        <title>The Genome Sequence of Phialophora europaea CBS 101466.</title>
        <authorList>
            <consortium name="The Broad Institute Genomics Platform"/>
            <person name="Cuomo C."/>
            <person name="de Hoog S."/>
            <person name="Gorbushina A."/>
            <person name="Walker B."/>
            <person name="Young S.K."/>
            <person name="Zeng Q."/>
            <person name="Gargeya S."/>
            <person name="Fitzgerald M."/>
            <person name="Haas B."/>
            <person name="Abouelleil A."/>
            <person name="Allen A.W."/>
            <person name="Alvarado L."/>
            <person name="Arachchi H.M."/>
            <person name="Berlin A.M."/>
            <person name="Chapman S.B."/>
            <person name="Gainer-Dewar J."/>
            <person name="Goldberg J."/>
            <person name="Griggs A."/>
            <person name="Gujja S."/>
            <person name="Hansen M."/>
            <person name="Howarth C."/>
            <person name="Imamovic A."/>
            <person name="Ireland A."/>
            <person name="Larimer J."/>
            <person name="McCowan C."/>
            <person name="Murphy C."/>
            <person name="Pearson M."/>
            <person name="Poon T.W."/>
            <person name="Priest M."/>
            <person name="Roberts A."/>
            <person name="Saif S."/>
            <person name="Shea T."/>
            <person name="Sisk P."/>
            <person name="Sykes S."/>
            <person name="Wortman J."/>
            <person name="Nusbaum C."/>
            <person name="Birren B."/>
        </authorList>
    </citation>
    <scope>NUCLEOTIDE SEQUENCE [LARGE SCALE GENOMIC DNA]</scope>
    <source>
        <strain evidence="8 9">CBS 101466</strain>
    </source>
</reference>
<dbReference type="VEuPathDB" id="FungiDB:HMPREF1541_09914"/>
<dbReference type="RefSeq" id="XP_008712808.1">
    <property type="nucleotide sequence ID" value="XM_008714586.1"/>
</dbReference>
<feature type="transmembrane region" description="Helical" evidence="6">
    <location>
        <begin position="110"/>
        <end position="132"/>
    </location>
</feature>
<evidence type="ECO:0000256" key="3">
    <source>
        <dbReference type="ARBA" id="ARBA00022989"/>
    </source>
</evidence>
<keyword evidence="3 6" id="KW-1133">Transmembrane helix</keyword>
<comment type="subcellular location">
    <subcellularLocation>
        <location evidence="1">Membrane</location>
        <topology evidence="1">Multi-pass membrane protein</topology>
    </subcellularLocation>
</comment>
<feature type="transmembrane region" description="Helical" evidence="6">
    <location>
        <begin position="242"/>
        <end position="260"/>
    </location>
</feature>
<feature type="transmembrane region" description="Helical" evidence="6">
    <location>
        <begin position="144"/>
        <end position="165"/>
    </location>
</feature>
<evidence type="ECO:0000256" key="1">
    <source>
        <dbReference type="ARBA" id="ARBA00004141"/>
    </source>
</evidence>
<evidence type="ECO:0000256" key="4">
    <source>
        <dbReference type="ARBA" id="ARBA00023136"/>
    </source>
</evidence>
<sequence>MSAFESLPGPNRPDSLDPLPPVLQRGLVAVAFFGILSLAASSGLFIFLSYKLCRWYYKGHLANGANQFLLLIYNLLLADIQQAMAFSLTAVWVAENKIEVGTTTCWANGWFVSTGDLASGVFILSIALHTWFAAVKGRSISNKVFYGWIIMAWVFVYVMGVVTVVRDPNVYVRAGAWCWVHRDYEAERLWLHYFWIFLCMFATIVIYALIYMWIYRSSTTFHTITTRSTNSDPATLKRASKYMIIFPVVYVCCTLPLAAGRMAAMTGMVIPYWWYCVAGAAITSNGWLDVLLYVMTRRVLIFSRAPPPRNDFGFDTLGWKHGGDNSLFWGTTTTIEGPLTHAKPRQKQVGFLSRGRSTPGSRRHSDEDHIAPPPEGVISTKTTVDVQTHAMPGMYASSDFSMIEMEDKSDRARSPGSATTTR</sequence>
<dbReference type="AlphaFoldDB" id="W2SAI8"/>
<dbReference type="SUPFAM" id="SSF81321">
    <property type="entry name" value="Family A G protein-coupled receptor-like"/>
    <property type="match status" value="1"/>
</dbReference>
<dbReference type="GO" id="GO:0007189">
    <property type="term" value="P:adenylate cyclase-activating G protein-coupled receptor signaling pathway"/>
    <property type="evidence" value="ECO:0007669"/>
    <property type="project" value="TreeGrafter"/>
</dbReference>
<dbReference type="STRING" id="1220924.W2SAI8"/>
<dbReference type="Proteomes" id="UP000030752">
    <property type="component" value="Unassembled WGS sequence"/>
</dbReference>
<feature type="transmembrane region" description="Helical" evidence="6">
    <location>
        <begin position="68"/>
        <end position="90"/>
    </location>
</feature>
<dbReference type="Gene3D" id="1.20.1070.10">
    <property type="entry name" value="Rhodopsin 7-helix transmembrane proteins"/>
    <property type="match status" value="1"/>
</dbReference>
<name>W2SAI8_CYPE1</name>
<feature type="transmembrane region" description="Helical" evidence="6">
    <location>
        <begin position="193"/>
        <end position="214"/>
    </location>
</feature>
<dbReference type="Pfam" id="PF11970">
    <property type="entry name" value="GPR_Gpa2_C"/>
    <property type="match status" value="1"/>
</dbReference>
<dbReference type="PANTHER" id="PTHR23112:SF37">
    <property type="entry name" value="G PROTEIN-COUPLED RECEPTOR GPR1"/>
    <property type="match status" value="1"/>
</dbReference>
<evidence type="ECO:0000256" key="6">
    <source>
        <dbReference type="SAM" id="Phobius"/>
    </source>
</evidence>
<protein>
    <recommendedName>
        <fullName evidence="7">G protein-coupled receptor GPR1/2/3 C-terminal domain-containing protein</fullName>
    </recommendedName>
</protein>
<dbReference type="GO" id="GO:0004930">
    <property type="term" value="F:G protein-coupled receptor activity"/>
    <property type="evidence" value="ECO:0007669"/>
    <property type="project" value="TreeGrafter"/>
</dbReference>
<keyword evidence="4 6" id="KW-0472">Membrane</keyword>
<keyword evidence="2 6" id="KW-0812">Transmembrane</keyword>
<evidence type="ECO:0000256" key="5">
    <source>
        <dbReference type="SAM" id="MobiDB-lite"/>
    </source>
</evidence>
<dbReference type="eggNOG" id="ENOG502RYZC">
    <property type="taxonomic scope" value="Eukaryota"/>
</dbReference>
<evidence type="ECO:0000313" key="9">
    <source>
        <dbReference type="Proteomes" id="UP000030752"/>
    </source>
</evidence>
<dbReference type="OrthoDB" id="100006at2759"/>
<evidence type="ECO:0000313" key="8">
    <source>
        <dbReference type="EMBL" id="ETN45038.1"/>
    </source>
</evidence>
<evidence type="ECO:0000256" key="2">
    <source>
        <dbReference type="ARBA" id="ARBA00022692"/>
    </source>
</evidence>
<dbReference type="InterPro" id="IPR022596">
    <property type="entry name" value="GPR1/2/3_C"/>
</dbReference>
<proteinExistence type="predicted"/>
<feature type="domain" description="G protein-coupled receptor GPR1/2/3 C-terminal" evidence="7">
    <location>
        <begin position="236"/>
        <end position="298"/>
    </location>
</feature>
<feature type="region of interest" description="Disordered" evidence="5">
    <location>
        <begin position="346"/>
        <end position="378"/>
    </location>
</feature>
<dbReference type="InParanoid" id="W2SAI8"/>
<feature type="transmembrane region" description="Helical" evidence="6">
    <location>
        <begin position="26"/>
        <end position="48"/>
    </location>
</feature>
<dbReference type="HOGENOM" id="CLU_027149_3_2_1"/>
<dbReference type="GeneID" id="19977253"/>
<accession>W2SAI8</accession>
<feature type="transmembrane region" description="Helical" evidence="6">
    <location>
        <begin position="272"/>
        <end position="294"/>
    </location>
</feature>
<evidence type="ECO:0000259" key="7">
    <source>
        <dbReference type="Pfam" id="PF11970"/>
    </source>
</evidence>
<gene>
    <name evidence="8" type="ORF">HMPREF1541_09914</name>
</gene>